<evidence type="ECO:0000259" key="9">
    <source>
        <dbReference type="Pfam" id="PF02579"/>
    </source>
</evidence>
<dbReference type="SUPFAM" id="SSF53146">
    <property type="entry name" value="Nitrogenase accessory factor-like"/>
    <property type="match status" value="1"/>
</dbReference>
<dbReference type="InterPro" id="IPR036837">
    <property type="entry name" value="Cation_efflux_CTD_sf"/>
</dbReference>
<feature type="transmembrane region" description="Helical" evidence="7">
    <location>
        <begin position="96"/>
        <end position="113"/>
    </location>
</feature>
<dbReference type="SUPFAM" id="SSF161111">
    <property type="entry name" value="Cation efflux protein transmembrane domain-like"/>
    <property type="match status" value="1"/>
</dbReference>
<sequence>MYMNHNQQDTGAAHETVKDQETAHIEKIALSAFLLNLCLAAVKAALASYSSSLAVTAGAIDSATDAAASLILFGGLKLSTRKTHSFPLGLYKIENLISVFVALSIFFAGYEIAREVLTGSETAPMISGGVVALLLAGVAATYVFGRYALAVGLKTGSPTLIAEGRHRQVDVLSSIVVLASVMPGYFGFYLKYHNISIDQIAACIVIIFIGRAGWKLLSDGMRVLLDASVDFETLERAKEILENNPMVIKVISLTGRNAGRFRFLQANVIMRTGDLQKAHQISEILELEIKKIIPHVERIIIHYEPQNQSHCRIAVPLADQEGTVSNHFGDSPCFAFVTMRLDGCEVDSKEVLENPHRDVDVAKGIRVAEWLVKKNVDCVIMREDLSRKGPGYVMANAGVKVHITSETELSQAIEKEICERKGGF</sequence>
<evidence type="ECO:0000256" key="5">
    <source>
        <dbReference type="ARBA" id="ARBA00022989"/>
    </source>
</evidence>
<keyword evidence="4 7" id="KW-0812">Transmembrane</keyword>
<dbReference type="NCBIfam" id="TIGR01297">
    <property type="entry name" value="CDF"/>
    <property type="match status" value="1"/>
</dbReference>
<dbReference type="PANTHER" id="PTHR43840:SF15">
    <property type="entry name" value="MITOCHONDRIAL METAL TRANSPORTER 1-RELATED"/>
    <property type="match status" value="1"/>
</dbReference>
<feature type="domain" description="Cation efflux protein cytoplasmic" evidence="10">
    <location>
        <begin position="232"/>
        <end position="305"/>
    </location>
</feature>
<dbReference type="InterPro" id="IPR058533">
    <property type="entry name" value="Cation_efflux_TM"/>
</dbReference>
<dbReference type="InterPro" id="IPR036105">
    <property type="entry name" value="DiNase_FeMo-co_biosyn_sf"/>
</dbReference>
<evidence type="ECO:0000256" key="2">
    <source>
        <dbReference type="ARBA" id="ARBA00008114"/>
    </source>
</evidence>
<evidence type="ECO:0000256" key="7">
    <source>
        <dbReference type="SAM" id="Phobius"/>
    </source>
</evidence>
<dbReference type="InterPro" id="IPR002524">
    <property type="entry name" value="Cation_efflux"/>
</dbReference>
<evidence type="ECO:0000256" key="6">
    <source>
        <dbReference type="ARBA" id="ARBA00023136"/>
    </source>
</evidence>
<dbReference type="GO" id="GO:0005886">
    <property type="term" value="C:plasma membrane"/>
    <property type="evidence" value="ECO:0007669"/>
    <property type="project" value="TreeGrafter"/>
</dbReference>
<evidence type="ECO:0000259" key="10">
    <source>
        <dbReference type="Pfam" id="PF16916"/>
    </source>
</evidence>
<feature type="transmembrane region" description="Helical" evidence="7">
    <location>
        <begin position="196"/>
        <end position="214"/>
    </location>
</feature>
<evidence type="ECO:0000256" key="4">
    <source>
        <dbReference type="ARBA" id="ARBA00022692"/>
    </source>
</evidence>
<evidence type="ECO:0000256" key="3">
    <source>
        <dbReference type="ARBA" id="ARBA00022448"/>
    </source>
</evidence>
<proteinExistence type="inferred from homology"/>
<dbReference type="GO" id="GO:0015086">
    <property type="term" value="F:cadmium ion transmembrane transporter activity"/>
    <property type="evidence" value="ECO:0007669"/>
    <property type="project" value="TreeGrafter"/>
</dbReference>
<feature type="transmembrane region" description="Helical" evidence="7">
    <location>
        <begin position="169"/>
        <end position="190"/>
    </location>
</feature>
<feature type="transmembrane region" description="Helical" evidence="7">
    <location>
        <begin position="125"/>
        <end position="149"/>
    </location>
</feature>
<dbReference type="SUPFAM" id="SSF160240">
    <property type="entry name" value="Cation efflux protein cytoplasmic domain-like"/>
    <property type="match status" value="1"/>
</dbReference>
<dbReference type="GO" id="GO:0015093">
    <property type="term" value="F:ferrous iron transmembrane transporter activity"/>
    <property type="evidence" value="ECO:0007669"/>
    <property type="project" value="TreeGrafter"/>
</dbReference>
<name>A0A445MQY9_9BACT</name>
<comment type="subcellular location">
    <subcellularLocation>
        <location evidence="1">Membrane</location>
        <topology evidence="1">Multi-pass membrane protein</topology>
    </subcellularLocation>
</comment>
<feature type="domain" description="Cation efflux protein transmembrane" evidence="8">
    <location>
        <begin position="31"/>
        <end position="225"/>
    </location>
</feature>
<evidence type="ECO:0000313" key="11">
    <source>
        <dbReference type="EMBL" id="SPD71871.1"/>
    </source>
</evidence>
<dbReference type="InterPro" id="IPR027470">
    <property type="entry name" value="Cation_efflux_CTD"/>
</dbReference>
<dbReference type="EMBL" id="OJIN01000011">
    <property type="protein sequence ID" value="SPD71871.1"/>
    <property type="molecule type" value="Genomic_DNA"/>
</dbReference>
<dbReference type="Pfam" id="PF01545">
    <property type="entry name" value="Cation_efflux"/>
    <property type="match status" value="1"/>
</dbReference>
<comment type="similarity">
    <text evidence="2">Belongs to the cation diffusion facilitator (CDF) transporter (TC 2.A.4) family.</text>
</comment>
<dbReference type="GO" id="GO:0006882">
    <property type="term" value="P:intracellular zinc ion homeostasis"/>
    <property type="evidence" value="ECO:0007669"/>
    <property type="project" value="TreeGrafter"/>
</dbReference>
<keyword evidence="5 7" id="KW-1133">Transmembrane helix</keyword>
<keyword evidence="6 7" id="KW-0472">Membrane</keyword>
<dbReference type="Gene3D" id="1.20.1510.10">
    <property type="entry name" value="Cation efflux protein transmembrane domain"/>
    <property type="match status" value="1"/>
</dbReference>
<evidence type="ECO:0000259" key="8">
    <source>
        <dbReference type="Pfam" id="PF01545"/>
    </source>
</evidence>
<feature type="transmembrane region" description="Helical" evidence="7">
    <location>
        <begin position="53"/>
        <end position="76"/>
    </location>
</feature>
<accession>A0A445MQY9</accession>
<dbReference type="InterPro" id="IPR003731">
    <property type="entry name" value="Di-Nase_FeMo-co_biosynth"/>
</dbReference>
<dbReference type="Pfam" id="PF02579">
    <property type="entry name" value="Nitro_FeMo-Co"/>
    <property type="match status" value="1"/>
</dbReference>
<dbReference type="InterPro" id="IPR050291">
    <property type="entry name" value="CDF_Transporter"/>
</dbReference>
<dbReference type="InterPro" id="IPR027469">
    <property type="entry name" value="Cation_efflux_TMD_sf"/>
</dbReference>
<protein>
    <submittedName>
        <fullName evidence="11">Co/Zn/Cd cation transporter</fullName>
    </submittedName>
</protein>
<feature type="domain" description="Dinitrogenase iron-molybdenum cofactor biosynthesis" evidence="9">
    <location>
        <begin position="321"/>
        <end position="414"/>
    </location>
</feature>
<dbReference type="Gene3D" id="3.30.420.130">
    <property type="entry name" value="Dinitrogenase iron-molybdenum cofactor biosynthesis domain"/>
    <property type="match status" value="1"/>
</dbReference>
<reference evidence="11" key="1">
    <citation type="submission" date="2018-01" db="EMBL/GenBank/DDBJ databases">
        <authorList>
            <person name="Regsiter A."/>
            <person name="William W."/>
        </authorList>
    </citation>
    <scope>NUCLEOTIDE SEQUENCE</scope>
    <source>
        <strain evidence="11">TRIP AH-1</strain>
    </source>
</reference>
<dbReference type="AlphaFoldDB" id="A0A445MQY9"/>
<feature type="transmembrane region" description="Helical" evidence="7">
    <location>
        <begin position="28"/>
        <end position="47"/>
    </location>
</feature>
<dbReference type="Gene3D" id="3.30.70.1350">
    <property type="entry name" value="Cation efflux protein, cytoplasmic domain"/>
    <property type="match status" value="1"/>
</dbReference>
<organism evidence="11">
    <name type="scientific">uncultured Desulfobacterium sp</name>
    <dbReference type="NCBI Taxonomy" id="201089"/>
    <lineage>
        <taxon>Bacteria</taxon>
        <taxon>Pseudomonadati</taxon>
        <taxon>Thermodesulfobacteriota</taxon>
        <taxon>Desulfobacteria</taxon>
        <taxon>Desulfobacterales</taxon>
        <taxon>Desulfobacteriaceae</taxon>
        <taxon>Desulfobacterium</taxon>
        <taxon>environmental samples</taxon>
    </lineage>
</organism>
<dbReference type="PANTHER" id="PTHR43840">
    <property type="entry name" value="MITOCHONDRIAL METAL TRANSPORTER 1-RELATED"/>
    <property type="match status" value="1"/>
</dbReference>
<dbReference type="Pfam" id="PF16916">
    <property type="entry name" value="ZT_dimer"/>
    <property type="match status" value="1"/>
</dbReference>
<dbReference type="GO" id="GO:0015341">
    <property type="term" value="F:zinc efflux antiporter activity"/>
    <property type="evidence" value="ECO:0007669"/>
    <property type="project" value="TreeGrafter"/>
</dbReference>
<keyword evidence="3" id="KW-0813">Transport</keyword>
<gene>
    <name evidence="11" type="ORF">PITCH_A1080003</name>
</gene>
<evidence type="ECO:0000256" key="1">
    <source>
        <dbReference type="ARBA" id="ARBA00004141"/>
    </source>
</evidence>